<comment type="caution">
    <text evidence="1">The sequence shown here is derived from an EMBL/GenBank/DDBJ whole genome shotgun (WGS) entry which is preliminary data.</text>
</comment>
<dbReference type="Proteomes" id="UP000183815">
    <property type="component" value="Unassembled WGS sequence"/>
</dbReference>
<evidence type="ECO:0008006" key="3">
    <source>
        <dbReference type="Google" id="ProtNLM"/>
    </source>
</evidence>
<dbReference type="AlphaFoldDB" id="A0A1J5T4U2"/>
<evidence type="ECO:0000313" key="1">
    <source>
        <dbReference type="EMBL" id="OIR15147.1"/>
    </source>
</evidence>
<reference evidence="1 2" key="1">
    <citation type="submission" date="2016-08" db="EMBL/GenBank/DDBJ databases">
        <title>New Insights into Marine Group III Euryarchaeota, from dark to light.</title>
        <authorList>
            <person name="Haro-Moreno J.M."/>
            <person name="Rodriguez-Valera F."/>
            <person name="Lopez-Garcia P."/>
            <person name="Moreira D."/>
            <person name="Martin-Cuadrado A.B."/>
        </authorList>
    </citation>
    <scope>NUCLEOTIDE SEQUENCE [LARGE SCALE GENOMIC DNA]</scope>
    <source>
        <strain evidence="1">CG-Bathy1</strain>
    </source>
</reference>
<accession>A0A1J5T4U2</accession>
<dbReference type="Pfam" id="PF04410">
    <property type="entry name" value="Gar1"/>
    <property type="match status" value="1"/>
</dbReference>
<organism evidence="1 2">
    <name type="scientific">Marine Group III euryarchaeote CG-Bathy1</name>
    <dbReference type="NCBI Taxonomy" id="1889001"/>
    <lineage>
        <taxon>Archaea</taxon>
        <taxon>Methanobacteriati</taxon>
        <taxon>Thermoplasmatota</taxon>
        <taxon>Thermoplasmata</taxon>
        <taxon>Candidatus Thermoprofundales</taxon>
    </lineage>
</organism>
<dbReference type="InterPro" id="IPR038664">
    <property type="entry name" value="Gar1/Naf1_Cbf5-bd_sf"/>
</dbReference>
<gene>
    <name evidence="1" type="ORF">BEU04_02135</name>
</gene>
<proteinExistence type="predicted"/>
<dbReference type="Gene3D" id="2.40.10.230">
    <property type="entry name" value="Probable tRNA pseudouridine synthase domain"/>
    <property type="match status" value="1"/>
</dbReference>
<dbReference type="InterPro" id="IPR007504">
    <property type="entry name" value="H/ACA_rnp_Gar1/Naf1"/>
</dbReference>
<dbReference type="GO" id="GO:0042254">
    <property type="term" value="P:ribosome biogenesis"/>
    <property type="evidence" value="ECO:0007669"/>
    <property type="project" value="InterPro"/>
</dbReference>
<dbReference type="SUPFAM" id="SSF50447">
    <property type="entry name" value="Translation proteins"/>
    <property type="match status" value="1"/>
</dbReference>
<evidence type="ECO:0000313" key="2">
    <source>
        <dbReference type="Proteomes" id="UP000183815"/>
    </source>
</evidence>
<dbReference type="InterPro" id="IPR009000">
    <property type="entry name" value="Transl_B-barrel_sf"/>
</dbReference>
<sequence>MKNLGTVLHATEKNTVVVPAASMVAVHSRVYNYKGRELGKVIDVFGSVKKPYLLIAPKKGVRITELIGKEIYGK</sequence>
<protein>
    <recommendedName>
        <fullName evidence="3">H/ACA RNA-protein complex protein Gar1</fullName>
    </recommendedName>
</protein>
<dbReference type="GO" id="GO:0001522">
    <property type="term" value="P:pseudouridine synthesis"/>
    <property type="evidence" value="ECO:0007669"/>
    <property type="project" value="InterPro"/>
</dbReference>
<dbReference type="EMBL" id="MIYU01000017">
    <property type="protein sequence ID" value="OIR15147.1"/>
    <property type="molecule type" value="Genomic_DNA"/>
</dbReference>
<name>A0A1J5T4U2_9ARCH</name>